<evidence type="ECO:0000313" key="1">
    <source>
        <dbReference type="EMBL" id="HIR60181.1"/>
    </source>
</evidence>
<proteinExistence type="predicted"/>
<organism evidence="1 2">
    <name type="scientific">Candidatus Faecivivens stercoravium</name>
    <dbReference type="NCBI Taxonomy" id="2840803"/>
    <lineage>
        <taxon>Bacteria</taxon>
        <taxon>Bacillati</taxon>
        <taxon>Bacillota</taxon>
        <taxon>Clostridia</taxon>
        <taxon>Eubacteriales</taxon>
        <taxon>Oscillospiraceae</taxon>
        <taxon>Oscillospiraceae incertae sedis</taxon>
        <taxon>Candidatus Faecivivens</taxon>
    </lineage>
</organism>
<reference evidence="1" key="1">
    <citation type="submission" date="2020-10" db="EMBL/GenBank/DDBJ databases">
        <authorList>
            <person name="Gilroy R."/>
        </authorList>
    </citation>
    <scope>NUCLEOTIDE SEQUENCE</scope>
    <source>
        <strain evidence="1">CHK189-12415</strain>
    </source>
</reference>
<dbReference type="AlphaFoldDB" id="A0A9D1DWK1"/>
<sequence length="237" mass="27064">MVWNPWHGCHKYSAGCAHCYVYRRDGSVGRDASQVAKTASFDLPVRKDRKGAWKIPPGETVYAVMTSDFFLEEADGWRPEIWEMMKARPDLQFVIITKRILRFKECLPDDWGDGYENVEVGCTCENGEEAARRLPVFVSLPIQKRFVITEPLLGPVLLEPWLETGKIASVTAGGESGEGARVCDYDWVLDIRDQCARCGVRFHFKQTGLHFRKDGRLYTVPRRFQMEQARKAGIDLT</sequence>
<gene>
    <name evidence="1" type="ORF">IAB37_01210</name>
</gene>
<comment type="caution">
    <text evidence="1">The sequence shown here is derived from an EMBL/GenBank/DDBJ whole genome shotgun (WGS) entry which is preliminary data.</text>
</comment>
<dbReference type="EMBL" id="DVHA01000037">
    <property type="protein sequence ID" value="HIR60181.1"/>
    <property type="molecule type" value="Genomic_DNA"/>
</dbReference>
<name>A0A9D1DWK1_9FIRM</name>
<protein>
    <submittedName>
        <fullName evidence="1">DUF5131 family protein</fullName>
    </submittedName>
</protein>
<dbReference type="InterPro" id="IPR011101">
    <property type="entry name" value="DUF5131"/>
</dbReference>
<reference evidence="1" key="2">
    <citation type="journal article" date="2021" name="PeerJ">
        <title>Extensive microbial diversity within the chicken gut microbiome revealed by metagenomics and culture.</title>
        <authorList>
            <person name="Gilroy R."/>
            <person name="Ravi A."/>
            <person name="Getino M."/>
            <person name="Pursley I."/>
            <person name="Horton D.L."/>
            <person name="Alikhan N.F."/>
            <person name="Baker D."/>
            <person name="Gharbi K."/>
            <person name="Hall N."/>
            <person name="Watson M."/>
            <person name="Adriaenssens E.M."/>
            <person name="Foster-Nyarko E."/>
            <person name="Jarju S."/>
            <person name="Secka A."/>
            <person name="Antonio M."/>
            <person name="Oren A."/>
            <person name="Chaudhuri R.R."/>
            <person name="La Ragione R."/>
            <person name="Hildebrand F."/>
            <person name="Pallen M.J."/>
        </authorList>
    </citation>
    <scope>NUCLEOTIDE SEQUENCE</scope>
    <source>
        <strain evidence="1">CHK189-12415</strain>
    </source>
</reference>
<dbReference type="Pfam" id="PF07505">
    <property type="entry name" value="DUF5131"/>
    <property type="match status" value="1"/>
</dbReference>
<dbReference type="Proteomes" id="UP000824241">
    <property type="component" value="Unassembled WGS sequence"/>
</dbReference>
<evidence type="ECO:0000313" key="2">
    <source>
        <dbReference type="Proteomes" id="UP000824241"/>
    </source>
</evidence>
<accession>A0A9D1DWK1</accession>